<dbReference type="InterPro" id="IPR017895">
    <property type="entry name" value="HTH_IS408/IS1162_type"/>
</dbReference>
<dbReference type="Proteomes" id="UP001365846">
    <property type="component" value="Unassembled WGS sequence"/>
</dbReference>
<name>A0ABU8VR52_9BURK</name>
<dbReference type="InterPro" id="IPR036388">
    <property type="entry name" value="WH-like_DNA-bd_sf"/>
</dbReference>
<dbReference type="SUPFAM" id="SSF46785">
    <property type="entry name" value="Winged helix' DNA-binding domain"/>
    <property type="match status" value="1"/>
</dbReference>
<dbReference type="PROSITE" id="PS50532">
    <property type="entry name" value="HTH_IS408"/>
    <property type="match status" value="1"/>
</dbReference>
<dbReference type="SUPFAM" id="SSF88659">
    <property type="entry name" value="Sigma3 and sigma4 domains of RNA polymerase sigma factors"/>
    <property type="match status" value="1"/>
</dbReference>
<evidence type="ECO:0000313" key="3">
    <source>
        <dbReference type="Proteomes" id="UP001365846"/>
    </source>
</evidence>
<keyword evidence="3" id="KW-1185">Reference proteome</keyword>
<accession>A0ABU8VR52</accession>
<dbReference type="InterPro" id="IPR012318">
    <property type="entry name" value="HTH_CRP"/>
</dbReference>
<dbReference type="InterPro" id="IPR013324">
    <property type="entry name" value="RNA_pol_sigma_r3/r4-like"/>
</dbReference>
<evidence type="ECO:0000313" key="2">
    <source>
        <dbReference type="EMBL" id="MEJ8816058.1"/>
    </source>
</evidence>
<dbReference type="EMBL" id="JBBKZU010000029">
    <property type="protein sequence ID" value="MEJ8816058.1"/>
    <property type="molecule type" value="Genomic_DNA"/>
</dbReference>
<dbReference type="Gene3D" id="1.10.10.10">
    <property type="entry name" value="Winged helix-like DNA-binding domain superfamily/Winged helix DNA-binding domain"/>
    <property type="match status" value="2"/>
</dbReference>
<proteinExistence type="predicted"/>
<dbReference type="Pfam" id="PF13545">
    <property type="entry name" value="HTH_Crp_2"/>
    <property type="match status" value="1"/>
</dbReference>
<sequence length="189" mass="21116">MRQIRQVLRLHLEADLSYAQVARAVGIGKGTVGKFMLLARAAGVNWGVAQILSDAEIEARLYAAAPFRREFGASKPFQRVLNRYLYVRMAQLATLAACTRFHSVGPRLARWLLMSEDRAHSESFHLPHESLAYMLGVRRVGIIGASSDLQHRGLIRYHRGEITLLDRPGLEAAACGCYASDRHAYERLG</sequence>
<protein>
    <submittedName>
        <fullName evidence="2">Helix-turn-helix domain-containing protein</fullName>
    </submittedName>
</protein>
<evidence type="ECO:0000259" key="1">
    <source>
        <dbReference type="PROSITE" id="PS50532"/>
    </source>
</evidence>
<comment type="caution">
    <text evidence="2">The sequence shown here is derived from an EMBL/GenBank/DDBJ whole genome shotgun (WGS) entry which is preliminary data.</text>
</comment>
<gene>
    <name evidence="2" type="ORF">WKW77_33730</name>
</gene>
<dbReference type="RefSeq" id="WP_340361253.1">
    <property type="nucleotide sequence ID" value="NZ_JBBKZU010000029.1"/>
</dbReference>
<feature type="domain" description="HTH IS408-type" evidence="1">
    <location>
        <begin position="4"/>
        <end position="85"/>
    </location>
</feature>
<dbReference type="InterPro" id="IPR036390">
    <property type="entry name" value="WH_DNA-bd_sf"/>
</dbReference>
<reference evidence="2 3" key="1">
    <citation type="submission" date="2024-03" db="EMBL/GenBank/DDBJ databases">
        <title>Novel species of the genus Variovorax.</title>
        <authorList>
            <person name="Liu Q."/>
            <person name="Xin Y.-H."/>
        </authorList>
    </citation>
    <scope>NUCLEOTIDE SEQUENCE [LARGE SCALE GENOMIC DNA]</scope>
    <source>
        <strain evidence="2 3">KACC 18899</strain>
    </source>
</reference>
<organism evidence="2 3">
    <name type="scientific">Variovorax ureilyticus</name>
    <dbReference type="NCBI Taxonomy" id="1836198"/>
    <lineage>
        <taxon>Bacteria</taxon>
        <taxon>Pseudomonadati</taxon>
        <taxon>Pseudomonadota</taxon>
        <taxon>Betaproteobacteria</taxon>
        <taxon>Burkholderiales</taxon>
        <taxon>Comamonadaceae</taxon>
        <taxon>Variovorax</taxon>
    </lineage>
</organism>